<evidence type="ECO:0000256" key="3">
    <source>
        <dbReference type="ARBA" id="ARBA00022475"/>
    </source>
</evidence>
<feature type="transmembrane region" description="Helical" evidence="7">
    <location>
        <begin position="176"/>
        <end position="195"/>
    </location>
</feature>
<comment type="similarity">
    <text evidence="2 7">Belongs to the DedA family.</text>
</comment>
<accession>A0ABQ4BZD7</accession>
<comment type="caution">
    <text evidence="9">The sequence shown here is derived from an EMBL/GenBank/DDBJ whole genome shotgun (WGS) entry which is preliminary data.</text>
</comment>
<feature type="transmembrane region" description="Helical" evidence="7">
    <location>
        <begin position="14"/>
        <end position="36"/>
    </location>
</feature>
<sequence length="204" mass="21934">MSGLLNSLLDQRAILVYVIVGLVVFAEDALFFGFILPGETAAVLGGVAASLGHVSVVWMSVIVVAAAIIGDTVGYEIGSRWGYRLLSVKVLQKREKQVESARSLIARRGGPAVFLGRFIAFLRAFVPFLAGASHMHYRRFLAWNALGGLVWGVGSVLLGFLAGHSYQMIEAAVGKWAAIGIGAAVVAALLAWAIYRRVRERRAH</sequence>
<feature type="transmembrane region" description="Helical" evidence="7">
    <location>
        <begin position="43"/>
        <end position="69"/>
    </location>
</feature>
<reference evidence="9 10" key="1">
    <citation type="submission" date="2021-01" db="EMBL/GenBank/DDBJ databases">
        <title>Whole genome shotgun sequence of Asanoa iriomotensis NBRC 100142.</title>
        <authorList>
            <person name="Komaki H."/>
            <person name="Tamura T."/>
        </authorList>
    </citation>
    <scope>NUCLEOTIDE SEQUENCE [LARGE SCALE GENOMIC DNA]</scope>
    <source>
        <strain evidence="9 10">NBRC 100142</strain>
    </source>
</reference>
<dbReference type="PANTHER" id="PTHR30353">
    <property type="entry name" value="INNER MEMBRANE PROTEIN DEDA-RELATED"/>
    <property type="match status" value="1"/>
</dbReference>
<feature type="transmembrane region" description="Helical" evidence="7">
    <location>
        <begin position="142"/>
        <end position="164"/>
    </location>
</feature>
<evidence type="ECO:0000256" key="4">
    <source>
        <dbReference type="ARBA" id="ARBA00022692"/>
    </source>
</evidence>
<gene>
    <name evidence="9" type="primary">dedA</name>
    <name evidence="9" type="ORF">Air01nite_19790</name>
</gene>
<evidence type="ECO:0000256" key="5">
    <source>
        <dbReference type="ARBA" id="ARBA00022989"/>
    </source>
</evidence>
<evidence type="ECO:0000256" key="7">
    <source>
        <dbReference type="RuleBase" id="RU367016"/>
    </source>
</evidence>
<dbReference type="InterPro" id="IPR032818">
    <property type="entry name" value="DedA-like"/>
</dbReference>
<dbReference type="PANTHER" id="PTHR30353:SF0">
    <property type="entry name" value="TRANSMEMBRANE PROTEIN"/>
    <property type="match status" value="1"/>
</dbReference>
<feature type="domain" description="VTT" evidence="8">
    <location>
        <begin position="36"/>
        <end position="159"/>
    </location>
</feature>
<keyword evidence="4 7" id="KW-0812">Transmembrane</keyword>
<comment type="subcellular location">
    <subcellularLocation>
        <location evidence="1 7">Cell membrane</location>
        <topology evidence="1 7">Multi-pass membrane protein</topology>
    </subcellularLocation>
</comment>
<protein>
    <submittedName>
        <fullName evidence="9">Membrane protein</fullName>
    </submittedName>
</protein>
<dbReference type="InterPro" id="IPR032816">
    <property type="entry name" value="VTT_dom"/>
</dbReference>
<evidence type="ECO:0000259" key="8">
    <source>
        <dbReference type="Pfam" id="PF09335"/>
    </source>
</evidence>
<evidence type="ECO:0000256" key="2">
    <source>
        <dbReference type="ARBA" id="ARBA00010792"/>
    </source>
</evidence>
<evidence type="ECO:0000256" key="1">
    <source>
        <dbReference type="ARBA" id="ARBA00004651"/>
    </source>
</evidence>
<organism evidence="9 10">
    <name type="scientific">Asanoa iriomotensis</name>
    <dbReference type="NCBI Taxonomy" id="234613"/>
    <lineage>
        <taxon>Bacteria</taxon>
        <taxon>Bacillati</taxon>
        <taxon>Actinomycetota</taxon>
        <taxon>Actinomycetes</taxon>
        <taxon>Micromonosporales</taxon>
        <taxon>Micromonosporaceae</taxon>
        <taxon>Asanoa</taxon>
    </lineage>
</organism>
<keyword evidence="6 7" id="KW-0472">Membrane</keyword>
<keyword evidence="3 7" id="KW-1003">Cell membrane</keyword>
<dbReference type="Proteomes" id="UP000624325">
    <property type="component" value="Unassembled WGS sequence"/>
</dbReference>
<keyword evidence="5 7" id="KW-1133">Transmembrane helix</keyword>
<dbReference type="EMBL" id="BONC01000010">
    <property type="protein sequence ID" value="GIF55884.1"/>
    <property type="molecule type" value="Genomic_DNA"/>
</dbReference>
<dbReference type="RefSeq" id="WP_203701677.1">
    <property type="nucleotide sequence ID" value="NZ_BAAALU010000001.1"/>
</dbReference>
<evidence type="ECO:0000256" key="6">
    <source>
        <dbReference type="ARBA" id="ARBA00023136"/>
    </source>
</evidence>
<dbReference type="Pfam" id="PF09335">
    <property type="entry name" value="VTT_dom"/>
    <property type="match status" value="1"/>
</dbReference>
<proteinExistence type="inferred from homology"/>
<evidence type="ECO:0000313" key="10">
    <source>
        <dbReference type="Proteomes" id="UP000624325"/>
    </source>
</evidence>
<keyword evidence="10" id="KW-1185">Reference proteome</keyword>
<name>A0ABQ4BZD7_9ACTN</name>
<evidence type="ECO:0000313" key="9">
    <source>
        <dbReference type="EMBL" id="GIF55884.1"/>
    </source>
</evidence>